<evidence type="ECO:0000256" key="3">
    <source>
        <dbReference type="ARBA" id="ARBA00022840"/>
    </source>
</evidence>
<evidence type="ECO:0000313" key="6">
    <source>
        <dbReference type="EMBL" id="KAK8980129.1"/>
    </source>
</evidence>
<evidence type="ECO:0000256" key="1">
    <source>
        <dbReference type="ARBA" id="ARBA00022741"/>
    </source>
</evidence>
<dbReference type="Gene3D" id="3.30.800.10">
    <property type="entry name" value="Phosphatidylinositol Phosphate Kinase II Beta"/>
    <property type="match status" value="1"/>
</dbReference>
<proteinExistence type="predicted"/>
<keyword evidence="7" id="KW-1185">Reference proteome</keyword>
<keyword evidence="1 4" id="KW-0547">Nucleotide-binding</keyword>
<dbReference type="PROSITE" id="PS51455">
    <property type="entry name" value="PIPK"/>
    <property type="match status" value="1"/>
</dbReference>
<dbReference type="EMBL" id="JBBPBN010000097">
    <property type="protein sequence ID" value="KAK8980129.1"/>
    <property type="molecule type" value="Genomic_DNA"/>
</dbReference>
<comment type="caution">
    <text evidence="6">The sequence shown here is derived from an EMBL/GenBank/DDBJ whole genome shotgun (WGS) entry which is preliminary data.</text>
</comment>
<dbReference type="PANTHER" id="PTHR45748">
    <property type="entry name" value="1-PHOSPHATIDYLINOSITOL 3-PHOSPHATE 5-KINASE-RELATED"/>
    <property type="match status" value="1"/>
</dbReference>
<gene>
    <name evidence="6" type="ORF">V6N11_061345</name>
</gene>
<dbReference type="Proteomes" id="UP001396334">
    <property type="component" value="Unassembled WGS sequence"/>
</dbReference>
<dbReference type="Gene3D" id="3.30.810.10">
    <property type="entry name" value="2-Layer Sandwich"/>
    <property type="match status" value="1"/>
</dbReference>
<dbReference type="PANTHER" id="PTHR45748:SF21">
    <property type="entry name" value="1-PHOSPHATIDYLINOSITOL-3-PHOSPHATE 5-KINASE FAB1A"/>
    <property type="match status" value="1"/>
</dbReference>
<dbReference type="Pfam" id="PF01504">
    <property type="entry name" value="PIP5K"/>
    <property type="match status" value="2"/>
</dbReference>
<dbReference type="InterPro" id="IPR044769">
    <property type="entry name" value="PIKfyve_PIPKc"/>
</dbReference>
<dbReference type="CDD" id="cd17300">
    <property type="entry name" value="PIPKc_PIKfyve"/>
    <property type="match status" value="1"/>
</dbReference>
<sequence length="602" mass="68147">MWNRCQRCPWINGFPPPAGRVVMSDATWGLSFGKFLELSFSNHAAASRVASCGHPLHRDCLRFYGFGEMVACFRYASIDVHYVHFPPSNVEFNHDNQQWIGIEANGEESGRVEELEAMLQKDRKEFQESLKKVLCKEVKVGQPVIDILEINKLRRQILFLSYIWDQRLIHAVGRSLSDGEFPDVEDLFETLEAAWTGESRPVSILHEEDGYTDPDLAVTDMSTTVNLDTGSRASVCDEVKVAPSPQSALLTMGLETTDKSMSWESVPFRKFYDLFSRSSSSSLLVPVYDDEPTSIIAYALVSSDYRSQMSELERQKEGADSAVSSSLFGSGDDSILSLSGPHSSPASESDPLSYTENLHARVYFTDDCPLGKVEYSVTCYYAKGFENLRRICCSSEMDFIRSLSRRKKWDAQGGKSKVFFAKTLDDRFIIKEVIKTELDSFLQFGPAYFKYLSDKKSNLPGKDFWHISGSCRLRYNSDPSGGNKVLLHQNLIEAMSNSPIFVRNKSKLLLERAVWNDTSFLALVGVMDYSLLVGVDEEKHHLVLGIIDFMRQYTWDKHLETWVKTLGILGGPKNSVPTVIPPQQYKKRFRKAMTAYFLMVPD</sequence>
<protein>
    <recommendedName>
        <fullName evidence="5">PIPK domain-containing protein</fullName>
    </recommendedName>
</protein>
<dbReference type="InterPro" id="IPR027483">
    <property type="entry name" value="PInositol-4-P-4/5-kinase_C_sf"/>
</dbReference>
<name>A0ABR2NV95_9ROSI</name>
<dbReference type="SUPFAM" id="SSF56104">
    <property type="entry name" value="SAICAR synthase-like"/>
    <property type="match status" value="1"/>
</dbReference>
<accession>A0ABR2NV95</accession>
<dbReference type="InterPro" id="IPR002498">
    <property type="entry name" value="PInositol-4-P-4/5-kinase_core"/>
</dbReference>
<organism evidence="6 7">
    <name type="scientific">Hibiscus sabdariffa</name>
    <name type="common">roselle</name>
    <dbReference type="NCBI Taxonomy" id="183260"/>
    <lineage>
        <taxon>Eukaryota</taxon>
        <taxon>Viridiplantae</taxon>
        <taxon>Streptophyta</taxon>
        <taxon>Embryophyta</taxon>
        <taxon>Tracheophyta</taxon>
        <taxon>Spermatophyta</taxon>
        <taxon>Magnoliopsida</taxon>
        <taxon>eudicotyledons</taxon>
        <taxon>Gunneridae</taxon>
        <taxon>Pentapetalae</taxon>
        <taxon>rosids</taxon>
        <taxon>malvids</taxon>
        <taxon>Malvales</taxon>
        <taxon>Malvaceae</taxon>
        <taxon>Malvoideae</taxon>
        <taxon>Hibiscus</taxon>
    </lineage>
</organism>
<reference evidence="6 7" key="1">
    <citation type="journal article" date="2024" name="G3 (Bethesda)">
        <title>Genome assembly of Hibiscus sabdariffa L. provides insights into metabolisms of medicinal natural products.</title>
        <authorList>
            <person name="Kim T."/>
        </authorList>
    </citation>
    <scope>NUCLEOTIDE SEQUENCE [LARGE SCALE GENOMIC DNA]</scope>
    <source>
        <strain evidence="6">TK-2024</strain>
        <tissue evidence="6">Old leaves</tissue>
    </source>
</reference>
<dbReference type="InterPro" id="IPR027484">
    <property type="entry name" value="PInositol-4-P-5-kinase_N"/>
</dbReference>
<evidence type="ECO:0000256" key="4">
    <source>
        <dbReference type="PROSITE-ProRule" id="PRU00781"/>
    </source>
</evidence>
<evidence type="ECO:0000313" key="7">
    <source>
        <dbReference type="Proteomes" id="UP001396334"/>
    </source>
</evidence>
<evidence type="ECO:0000256" key="2">
    <source>
        <dbReference type="ARBA" id="ARBA00022777"/>
    </source>
</evidence>
<keyword evidence="3 4" id="KW-0067">ATP-binding</keyword>
<feature type="domain" description="PIPK" evidence="5">
    <location>
        <begin position="315"/>
        <end position="597"/>
    </location>
</feature>
<keyword evidence="2 4" id="KW-0418">Kinase</keyword>
<keyword evidence="4" id="KW-0808">Transferase</keyword>
<dbReference type="SMART" id="SM00330">
    <property type="entry name" value="PIPKc"/>
    <property type="match status" value="1"/>
</dbReference>
<evidence type="ECO:0000259" key="5">
    <source>
        <dbReference type="PROSITE" id="PS51455"/>
    </source>
</evidence>